<organism evidence="2 3">
    <name type="scientific">Ascochyta lentis</name>
    <dbReference type="NCBI Taxonomy" id="205686"/>
    <lineage>
        <taxon>Eukaryota</taxon>
        <taxon>Fungi</taxon>
        <taxon>Dikarya</taxon>
        <taxon>Ascomycota</taxon>
        <taxon>Pezizomycotina</taxon>
        <taxon>Dothideomycetes</taxon>
        <taxon>Pleosporomycetidae</taxon>
        <taxon>Pleosporales</taxon>
        <taxon>Pleosporineae</taxon>
        <taxon>Didymellaceae</taxon>
        <taxon>Ascochyta</taxon>
    </lineage>
</organism>
<gene>
    <name evidence="2" type="ORF">EKO04_005488</name>
</gene>
<name>A0A8H7J3R9_9PLEO</name>
<sequence length="566" mass="65178">MNRLATPYFYSSIFLKETDHLPALTYLILTSPTHASLVKSVIVPDTWAKLEEQFTEWSWPKIQNRESVLKEKCAAYATCDEQAREMYEKIESGANEDAILALLLANLPRLQKLNINFGICNEHTDFVALWPTIMHGTRSSNDSSPVAKGNAVVDMPQAVHSTMFLNPVDVMVTGSEDKYPNDPIHFAMFIHMPNLRSIYGWRTGDSESDPDAETNAFARLKPRSCPVEYIELRASKLHMVNLRLLLDATIPGKLKTFNYEVGCTWAWCLTEHPGIMASLQPHHDTLDTLGLSHEYYYPYETDEGFDKPLPCSFIPFVTLKRLKVAPVYVWGHHGFTDKAKLDSPETKEMLWKALPENLEQLWITRAHHQEFRGNDATTRFVPECLLPALDLVVQNKGYAFSKLEQLRIELPPLMWKHEWFDTLESLCKSAARHGIHTTIILFDMCDRWSKLAVELPWGWDEDIDWEPPRYSSNRESAKVWIVAAEQRDLAQALKDLKARFHEEKEKYEEARREIGALGPLCRECIFAPEYSAAAQINVPRLRRFVEERLHTKSCWKGYRDYTSVVT</sequence>
<comment type="caution">
    <text evidence="2">The sequence shown here is derived from an EMBL/GenBank/DDBJ whole genome shotgun (WGS) entry which is preliminary data.</text>
</comment>
<reference evidence="2" key="2">
    <citation type="submission" date="2020-09" db="EMBL/GenBank/DDBJ databases">
        <title>Reference genome assembly for Australian Ascochyta lentis isolate Al4.</title>
        <authorList>
            <person name="Lee R.C."/>
            <person name="Farfan-Caceres L.M."/>
            <person name="Debler J.W."/>
            <person name="Williams A.H."/>
            <person name="Henares B.M."/>
        </authorList>
    </citation>
    <scope>NUCLEOTIDE SEQUENCE</scope>
    <source>
        <strain evidence="2">Al4</strain>
    </source>
</reference>
<keyword evidence="1" id="KW-0175">Coiled coil</keyword>
<dbReference type="OrthoDB" id="5130616at2759"/>
<reference evidence="2" key="1">
    <citation type="submission" date="2018-12" db="EMBL/GenBank/DDBJ databases">
        <authorList>
            <person name="Syme R.A."/>
            <person name="Farfan-Caceres L."/>
            <person name="Lichtenzveig J."/>
        </authorList>
    </citation>
    <scope>NUCLEOTIDE SEQUENCE</scope>
    <source>
        <strain evidence="2">Al4</strain>
    </source>
</reference>
<dbReference type="Proteomes" id="UP000651452">
    <property type="component" value="Unassembled WGS sequence"/>
</dbReference>
<protein>
    <submittedName>
        <fullName evidence="2">Uncharacterized protein</fullName>
    </submittedName>
</protein>
<feature type="coiled-coil region" evidence="1">
    <location>
        <begin position="486"/>
        <end position="513"/>
    </location>
</feature>
<evidence type="ECO:0000256" key="1">
    <source>
        <dbReference type="SAM" id="Coils"/>
    </source>
</evidence>
<dbReference type="EMBL" id="RZGK01000009">
    <property type="protein sequence ID" value="KAF9696601.1"/>
    <property type="molecule type" value="Genomic_DNA"/>
</dbReference>
<proteinExistence type="predicted"/>
<dbReference type="AlphaFoldDB" id="A0A8H7J3R9"/>
<keyword evidence="3" id="KW-1185">Reference proteome</keyword>
<evidence type="ECO:0000313" key="2">
    <source>
        <dbReference type="EMBL" id="KAF9696601.1"/>
    </source>
</evidence>
<accession>A0A8H7J3R9</accession>
<evidence type="ECO:0000313" key="3">
    <source>
        <dbReference type="Proteomes" id="UP000651452"/>
    </source>
</evidence>